<keyword evidence="1" id="KW-0472">Membrane</keyword>
<keyword evidence="3" id="KW-1185">Reference proteome</keyword>
<dbReference type="EMBL" id="ML996220">
    <property type="protein sequence ID" value="KAF2730351.1"/>
    <property type="molecule type" value="Genomic_DNA"/>
</dbReference>
<sequence length="738" mass="81730">MESASVSYAVHLGFWTNWSHGKIMGATVTLTRANGGLLIATLAIFIGMVGKSFWRLGCFCLHRYFSSADRQDGLYHQRQAILRNSDTAQDGAWRLLMSLLAWRSGRRATRPLLRLLPILIYALVVSAAFGIASIFSANVTTETLNEVLLKSERCGPLNENMVQNSTKQLTELYPYYTQRASQFLNYGLQCYTNSTSTDGCNLYIRPQLPFKATRDATCPFKDNICKLENENLILDTGYLDSLDHLGINSAPNERFQLRFVQHCAPLKTEGYTEDFNDTNFGPVRRMLYGPQTPLPGFNGTRWSYEVATNNSYIPTDGTLSSGTQRYEYTLGLFSPGVNKWMPIPALLRDDADVFNVYLSAPRVHFSAPIDDPLFAAHVRMGDLGNVDTGEDLASYTSDEPIAPMSCAVQMQYCNPNKPEGSRCEPLRGMSDPRSTSEVQKVFGDGSHFEVIKHANKMWTGSVYFINNLVSFVGASALRARLGLAYGYSGPLPSTQWHLEAEHWFKGTLASIQDAFVAAASGQPASLAPFLDAPAPNATISQSLCRNQKIVSTNYMSFNVLGVSLVFLLGSLIILCDTALEPTVSWFQRRRYRAHQLKTTFYPDEAHPLYAALEWSHTSTLQLQRLAHEEAGWGTWSACDGDTPVTLPGQRLGALNLGNVRHPVLKVGRPGSAQGQEEGDMMVAGRAWGVRRTDTGVETLVEGEGEGYKRVGEEDGEDESLIDVRVMFESQSNLSSRHA</sequence>
<name>A0A9P4UYR8_9PLEO</name>
<dbReference type="AlphaFoldDB" id="A0A9P4UYR8"/>
<organism evidence="2 3">
    <name type="scientific">Polyplosphaeria fusca</name>
    <dbReference type="NCBI Taxonomy" id="682080"/>
    <lineage>
        <taxon>Eukaryota</taxon>
        <taxon>Fungi</taxon>
        <taxon>Dikarya</taxon>
        <taxon>Ascomycota</taxon>
        <taxon>Pezizomycotina</taxon>
        <taxon>Dothideomycetes</taxon>
        <taxon>Pleosporomycetidae</taxon>
        <taxon>Pleosporales</taxon>
        <taxon>Tetraplosphaeriaceae</taxon>
        <taxon>Polyplosphaeria</taxon>
    </lineage>
</organism>
<evidence type="ECO:0000313" key="2">
    <source>
        <dbReference type="EMBL" id="KAF2730351.1"/>
    </source>
</evidence>
<feature type="transmembrane region" description="Helical" evidence="1">
    <location>
        <begin position="35"/>
        <end position="54"/>
    </location>
</feature>
<dbReference type="Proteomes" id="UP000799444">
    <property type="component" value="Unassembled WGS sequence"/>
</dbReference>
<keyword evidence="1" id="KW-1133">Transmembrane helix</keyword>
<accession>A0A9P4UYR8</accession>
<feature type="transmembrane region" description="Helical" evidence="1">
    <location>
        <begin position="112"/>
        <end position="135"/>
    </location>
</feature>
<evidence type="ECO:0000313" key="3">
    <source>
        <dbReference type="Proteomes" id="UP000799444"/>
    </source>
</evidence>
<protein>
    <submittedName>
        <fullName evidence="2">Uncharacterized protein</fullName>
    </submittedName>
</protein>
<comment type="caution">
    <text evidence="2">The sequence shown here is derived from an EMBL/GenBank/DDBJ whole genome shotgun (WGS) entry which is preliminary data.</text>
</comment>
<reference evidence="2" key="1">
    <citation type="journal article" date="2020" name="Stud. Mycol.">
        <title>101 Dothideomycetes genomes: a test case for predicting lifestyles and emergence of pathogens.</title>
        <authorList>
            <person name="Haridas S."/>
            <person name="Albert R."/>
            <person name="Binder M."/>
            <person name="Bloem J."/>
            <person name="Labutti K."/>
            <person name="Salamov A."/>
            <person name="Andreopoulos B."/>
            <person name="Baker S."/>
            <person name="Barry K."/>
            <person name="Bills G."/>
            <person name="Bluhm B."/>
            <person name="Cannon C."/>
            <person name="Castanera R."/>
            <person name="Culley D."/>
            <person name="Daum C."/>
            <person name="Ezra D."/>
            <person name="Gonzalez J."/>
            <person name="Henrissat B."/>
            <person name="Kuo A."/>
            <person name="Liang C."/>
            <person name="Lipzen A."/>
            <person name="Lutzoni F."/>
            <person name="Magnuson J."/>
            <person name="Mondo S."/>
            <person name="Nolan M."/>
            <person name="Ohm R."/>
            <person name="Pangilinan J."/>
            <person name="Park H.-J."/>
            <person name="Ramirez L."/>
            <person name="Alfaro M."/>
            <person name="Sun H."/>
            <person name="Tritt A."/>
            <person name="Yoshinaga Y."/>
            <person name="Zwiers L.-H."/>
            <person name="Turgeon B."/>
            <person name="Goodwin S."/>
            <person name="Spatafora J."/>
            <person name="Crous P."/>
            <person name="Grigoriev I."/>
        </authorList>
    </citation>
    <scope>NUCLEOTIDE SEQUENCE</scope>
    <source>
        <strain evidence="2">CBS 125425</strain>
    </source>
</reference>
<keyword evidence="1" id="KW-0812">Transmembrane</keyword>
<dbReference type="OrthoDB" id="3540210at2759"/>
<proteinExistence type="predicted"/>
<evidence type="ECO:0000256" key="1">
    <source>
        <dbReference type="SAM" id="Phobius"/>
    </source>
</evidence>
<gene>
    <name evidence="2" type="ORF">EJ04DRAFT_545814</name>
</gene>